<feature type="binding site" evidence="12">
    <location>
        <position position="312"/>
    </location>
    <ligand>
        <name>substrate</name>
    </ligand>
</feature>
<name>A0A1T2KZN1_9GAMM</name>
<keyword evidence="3 12" id="KW-0210">Decarboxylase</keyword>
<dbReference type="Proteomes" id="UP000190198">
    <property type="component" value="Unassembled WGS sequence"/>
</dbReference>
<feature type="modified residue" description="N6-(pyridoxal phosphate)lysine" evidence="12 13">
    <location>
        <position position="60"/>
    </location>
</feature>
<keyword evidence="6 12" id="KW-0456">Lyase</keyword>
<dbReference type="EC" id="4.1.1.20" evidence="10 12"/>
<sequence>MDHFEYKGGQLFAEGVAVAEIAQQYGTPCYVYSRATLERHWHAFNDAFNDHPHLICFAVKANSNLGVLNVLARMGSGFDIVSVGELQRVLAAGGDPKKMVFSGVGKRPDEMRRALEVGIHCFNVESEAELQLLNQVALECGTKAPVSLRVNPDVDAGTHPYISTGLRENKFGVPVGEAKRLYHEAKQLAGIELAGIDCHIGSQLTELTPFLDALERILALIDELAADGIKLRHIDLGGGLGVSYTDEQPPLPHNYAEAVRDHITARDLEVILEPGRAIAANAGILLTRVEYLKPTEEKDFAIVDAAMNDLLRPSLYSAIQQIIPADQNAQGRDGPYDIVGPVCETGDFLGKSRSLSLAAGDLLAVRSSGAYGFTMSSNYNSRPRAAEVMVDGDQVHLVRERETIESLFAGERTLP</sequence>
<dbReference type="RefSeq" id="WP_078477446.1">
    <property type="nucleotide sequence ID" value="NZ_MPRK01000208.1"/>
</dbReference>
<feature type="binding site" evidence="12">
    <location>
        <position position="371"/>
    </location>
    <ligand>
        <name>pyridoxal 5'-phosphate</name>
        <dbReference type="ChEBI" id="CHEBI:597326"/>
    </ligand>
</feature>
<dbReference type="InterPro" id="IPR009006">
    <property type="entry name" value="Ala_racemase/Decarboxylase_C"/>
</dbReference>
<evidence type="ECO:0000256" key="6">
    <source>
        <dbReference type="ARBA" id="ARBA00023239"/>
    </source>
</evidence>
<dbReference type="InterPro" id="IPR022643">
    <property type="entry name" value="De-COase2_C"/>
</dbReference>
<dbReference type="NCBIfam" id="TIGR01048">
    <property type="entry name" value="lysA"/>
    <property type="match status" value="1"/>
</dbReference>
<evidence type="ECO:0000256" key="5">
    <source>
        <dbReference type="ARBA" id="ARBA00023154"/>
    </source>
</evidence>
<evidence type="ECO:0000256" key="2">
    <source>
        <dbReference type="ARBA" id="ARBA00022605"/>
    </source>
</evidence>
<feature type="binding site" evidence="12">
    <location>
        <begin position="273"/>
        <end position="276"/>
    </location>
    <ligand>
        <name>pyridoxal 5'-phosphate</name>
        <dbReference type="ChEBI" id="CHEBI:597326"/>
    </ligand>
</feature>
<feature type="active site" description="Proton donor" evidence="13">
    <location>
        <position position="343"/>
    </location>
</feature>
<evidence type="ECO:0000256" key="9">
    <source>
        <dbReference type="ARBA" id="ARBA00060983"/>
    </source>
</evidence>
<comment type="function">
    <text evidence="12">Specifically catalyzes the decarboxylation of meso-diaminopimelate (meso-DAP) to L-lysine.</text>
</comment>
<evidence type="ECO:0000256" key="3">
    <source>
        <dbReference type="ARBA" id="ARBA00022793"/>
    </source>
</evidence>
<evidence type="ECO:0000256" key="1">
    <source>
        <dbReference type="ARBA" id="ARBA00001933"/>
    </source>
</evidence>
<evidence type="ECO:0000259" key="15">
    <source>
        <dbReference type="Pfam" id="PF00278"/>
    </source>
</evidence>
<evidence type="ECO:0000256" key="11">
    <source>
        <dbReference type="ARBA" id="ARBA00074972"/>
    </source>
</evidence>
<feature type="binding site" evidence="12">
    <location>
        <position position="239"/>
    </location>
    <ligand>
        <name>pyridoxal 5'-phosphate</name>
        <dbReference type="ChEBI" id="CHEBI:597326"/>
    </ligand>
</feature>
<dbReference type="SUPFAM" id="SSF51419">
    <property type="entry name" value="PLP-binding barrel"/>
    <property type="match status" value="1"/>
</dbReference>
<dbReference type="Pfam" id="PF02784">
    <property type="entry name" value="Orn_Arg_deC_N"/>
    <property type="match status" value="1"/>
</dbReference>
<feature type="binding site" evidence="12">
    <location>
        <position position="344"/>
    </location>
    <ligand>
        <name>substrate</name>
    </ligand>
</feature>
<dbReference type="SUPFAM" id="SSF50621">
    <property type="entry name" value="Alanine racemase C-terminal domain-like"/>
    <property type="match status" value="1"/>
</dbReference>
<evidence type="ECO:0000256" key="13">
    <source>
        <dbReference type="PIRSR" id="PIRSR600183-50"/>
    </source>
</evidence>
<dbReference type="InterPro" id="IPR000183">
    <property type="entry name" value="Orn/DAP/Arg_de-COase"/>
</dbReference>
<accession>A0A1T2KZN1</accession>
<dbReference type="EMBL" id="MPRK01000208">
    <property type="protein sequence ID" value="OOZ38176.1"/>
    <property type="molecule type" value="Genomic_DNA"/>
</dbReference>
<dbReference type="PRINTS" id="PR01179">
    <property type="entry name" value="ODADCRBXLASE"/>
</dbReference>
<dbReference type="AlphaFoldDB" id="A0A1T2KZN1"/>
<protein>
    <recommendedName>
        <fullName evidence="11 12">Diaminopimelate decarboxylase</fullName>
        <shortName evidence="12">DAP decarboxylase</shortName>
        <shortName evidence="12">DAPDC</shortName>
        <ecNumber evidence="10 12">4.1.1.20</ecNumber>
    </recommendedName>
</protein>
<feature type="domain" description="Orn/DAP/Arg decarboxylase 2 N-terminal" evidence="16">
    <location>
        <begin position="35"/>
        <end position="280"/>
    </location>
</feature>
<dbReference type="InterPro" id="IPR022644">
    <property type="entry name" value="De-COase2_N"/>
</dbReference>
<dbReference type="Gene3D" id="2.40.37.10">
    <property type="entry name" value="Lyase, Ornithine Decarboxylase, Chain A, domain 1"/>
    <property type="match status" value="1"/>
</dbReference>
<dbReference type="PRINTS" id="PR01181">
    <property type="entry name" value="DAPDCRBXLASE"/>
</dbReference>
<evidence type="ECO:0000256" key="10">
    <source>
        <dbReference type="ARBA" id="ARBA00066427"/>
    </source>
</evidence>
<keyword evidence="18" id="KW-1185">Reference proteome</keyword>
<evidence type="ECO:0000313" key="18">
    <source>
        <dbReference type="Proteomes" id="UP000190198"/>
    </source>
</evidence>
<dbReference type="HAMAP" id="MF_02120">
    <property type="entry name" value="LysA"/>
    <property type="match status" value="1"/>
</dbReference>
<dbReference type="FunFam" id="2.40.37.10:FF:000003">
    <property type="entry name" value="Diaminopimelate decarboxylase"/>
    <property type="match status" value="1"/>
</dbReference>
<comment type="similarity">
    <text evidence="9 12">Belongs to the Orn/Lys/Arg decarboxylase class-II family. LysA subfamily.</text>
</comment>
<dbReference type="CDD" id="cd06828">
    <property type="entry name" value="PLPDE_III_DapDC"/>
    <property type="match status" value="1"/>
</dbReference>
<evidence type="ECO:0000256" key="8">
    <source>
        <dbReference type="ARBA" id="ARBA00060643"/>
    </source>
</evidence>
<dbReference type="InterPro" id="IPR022653">
    <property type="entry name" value="De-COase2_pyr-phos_BS"/>
</dbReference>
<comment type="catalytic activity">
    <reaction evidence="7 12 14">
        <text>meso-2,6-diaminopimelate + H(+) = L-lysine + CO2</text>
        <dbReference type="Rhea" id="RHEA:15101"/>
        <dbReference type="ChEBI" id="CHEBI:15378"/>
        <dbReference type="ChEBI" id="CHEBI:16526"/>
        <dbReference type="ChEBI" id="CHEBI:32551"/>
        <dbReference type="ChEBI" id="CHEBI:57791"/>
        <dbReference type="EC" id="4.1.1.20"/>
    </reaction>
</comment>
<gene>
    <name evidence="12" type="primary">lysA</name>
    <name evidence="17" type="ORF">BOW52_09120</name>
</gene>
<evidence type="ECO:0000256" key="14">
    <source>
        <dbReference type="RuleBase" id="RU003738"/>
    </source>
</evidence>
<organism evidence="17 18">
    <name type="scientific">Solemya elarraichensis gill symbiont</name>
    <dbReference type="NCBI Taxonomy" id="1918949"/>
    <lineage>
        <taxon>Bacteria</taxon>
        <taxon>Pseudomonadati</taxon>
        <taxon>Pseudomonadota</taxon>
        <taxon>Gammaproteobacteria</taxon>
        <taxon>sulfur-oxidizing symbionts</taxon>
    </lineage>
</organism>
<feature type="binding site" evidence="12">
    <location>
        <position position="316"/>
    </location>
    <ligand>
        <name>substrate</name>
    </ligand>
</feature>
<dbReference type="OrthoDB" id="9802241at2"/>
<evidence type="ECO:0000256" key="7">
    <source>
        <dbReference type="ARBA" id="ARBA00050464"/>
    </source>
</evidence>
<evidence type="ECO:0000256" key="12">
    <source>
        <dbReference type="HAMAP-Rule" id="MF_02120"/>
    </source>
</evidence>
<evidence type="ECO:0000256" key="4">
    <source>
        <dbReference type="ARBA" id="ARBA00022898"/>
    </source>
</evidence>
<dbReference type="PROSITE" id="PS00878">
    <property type="entry name" value="ODR_DC_2_1"/>
    <property type="match status" value="1"/>
</dbReference>
<comment type="subunit">
    <text evidence="12">Homodimer.</text>
</comment>
<dbReference type="Gene3D" id="3.20.20.10">
    <property type="entry name" value="Alanine racemase"/>
    <property type="match status" value="1"/>
</dbReference>
<dbReference type="GO" id="GO:0009089">
    <property type="term" value="P:lysine biosynthetic process via diaminopimelate"/>
    <property type="evidence" value="ECO:0007669"/>
    <property type="project" value="UniProtKB-UniRule"/>
</dbReference>
<keyword evidence="2 12" id="KW-0028">Amino-acid biosynthesis</keyword>
<comment type="caution">
    <text evidence="17">The sequence shown here is derived from an EMBL/GenBank/DDBJ whole genome shotgun (WGS) entry which is preliminary data.</text>
</comment>
<feature type="binding site" evidence="12">
    <location>
        <position position="371"/>
    </location>
    <ligand>
        <name>substrate</name>
    </ligand>
</feature>
<keyword evidence="5 12" id="KW-0457">Lysine biosynthesis</keyword>
<dbReference type="GO" id="GO:0008836">
    <property type="term" value="F:diaminopimelate decarboxylase activity"/>
    <property type="evidence" value="ECO:0007669"/>
    <property type="project" value="UniProtKB-UniRule"/>
</dbReference>
<proteinExistence type="inferred from homology"/>
<dbReference type="InterPro" id="IPR029066">
    <property type="entry name" value="PLP-binding_barrel"/>
</dbReference>
<dbReference type="PANTHER" id="PTHR43727:SF2">
    <property type="entry name" value="GROUP IV DECARBOXYLASE"/>
    <property type="match status" value="1"/>
</dbReference>
<evidence type="ECO:0000259" key="16">
    <source>
        <dbReference type="Pfam" id="PF02784"/>
    </source>
</evidence>
<dbReference type="GO" id="GO:0030170">
    <property type="term" value="F:pyridoxal phosphate binding"/>
    <property type="evidence" value="ECO:0007669"/>
    <property type="project" value="UniProtKB-UniRule"/>
</dbReference>
<comment type="pathway">
    <text evidence="8 12 14">Amino-acid biosynthesis; L-lysine biosynthesis via DAP pathway; L-lysine from DL-2,6-diaminopimelate: step 1/1.</text>
</comment>
<keyword evidence="4 12" id="KW-0663">Pyridoxal phosphate</keyword>
<dbReference type="InterPro" id="IPR002986">
    <property type="entry name" value="DAP_deCOOHase_LysA"/>
</dbReference>
<dbReference type="UniPathway" id="UPA00034">
    <property type="reaction ID" value="UER00027"/>
</dbReference>
<dbReference type="PANTHER" id="PTHR43727">
    <property type="entry name" value="DIAMINOPIMELATE DECARBOXYLASE"/>
    <property type="match status" value="1"/>
</dbReference>
<dbReference type="FunFam" id="3.20.20.10:FF:000003">
    <property type="entry name" value="Diaminopimelate decarboxylase"/>
    <property type="match status" value="1"/>
</dbReference>
<dbReference type="Pfam" id="PF00278">
    <property type="entry name" value="Orn_DAP_Arg_deC"/>
    <property type="match status" value="1"/>
</dbReference>
<reference evidence="17 18" key="1">
    <citation type="submission" date="2016-11" db="EMBL/GenBank/DDBJ databases">
        <title>Mixed transmission modes and dynamic genome evolution in an obligate animal-bacterial symbiosis.</title>
        <authorList>
            <person name="Russell S.L."/>
            <person name="Corbett-Detig R.B."/>
            <person name="Cavanaugh C.M."/>
        </authorList>
    </citation>
    <scope>NUCLEOTIDE SEQUENCE [LARGE SCALE GENOMIC DNA]</scope>
    <source>
        <strain evidence="17">Sp-SM6</strain>
    </source>
</reference>
<evidence type="ECO:0000313" key="17">
    <source>
        <dbReference type="EMBL" id="OOZ38176.1"/>
    </source>
</evidence>
<feature type="binding site" evidence="12">
    <location>
        <position position="276"/>
    </location>
    <ligand>
        <name>substrate</name>
    </ligand>
</feature>
<feature type="domain" description="Orn/DAP/Arg decarboxylase 2 C-terminal" evidence="15">
    <location>
        <begin position="29"/>
        <end position="369"/>
    </location>
</feature>
<comment type="cofactor">
    <cofactor evidence="1 12 13 14">
        <name>pyridoxal 5'-phosphate</name>
        <dbReference type="ChEBI" id="CHEBI:597326"/>
    </cofactor>
</comment>